<name>A0ABT5XX51_9FLAO</name>
<dbReference type="InterPro" id="IPR024524">
    <property type="entry name" value="DUF3800"/>
</dbReference>
<reference evidence="1 2" key="1">
    <citation type="submission" date="2023-03" db="EMBL/GenBank/DDBJ databases">
        <title>Muricauda XX sp. nov. and Muricauda XXX sp. nov., two novel species isolated from Okinawa Trough.</title>
        <authorList>
            <person name="Cao W."/>
            <person name="Deng X."/>
        </authorList>
    </citation>
    <scope>NUCLEOTIDE SEQUENCE [LARGE SCALE GENOMIC DNA]</scope>
    <source>
        <strain evidence="1 2">334s03</strain>
    </source>
</reference>
<keyword evidence="2" id="KW-1185">Reference proteome</keyword>
<proteinExistence type="predicted"/>
<dbReference type="Pfam" id="PF12686">
    <property type="entry name" value="DUF3800"/>
    <property type="match status" value="1"/>
</dbReference>
<organism evidence="1 2">
    <name type="scientific">Flagellimonas yonaguniensis</name>
    <dbReference type="NCBI Taxonomy" id="3031325"/>
    <lineage>
        <taxon>Bacteria</taxon>
        <taxon>Pseudomonadati</taxon>
        <taxon>Bacteroidota</taxon>
        <taxon>Flavobacteriia</taxon>
        <taxon>Flavobacteriales</taxon>
        <taxon>Flavobacteriaceae</taxon>
        <taxon>Flagellimonas</taxon>
    </lineage>
</organism>
<evidence type="ECO:0000313" key="2">
    <source>
        <dbReference type="Proteomes" id="UP001221366"/>
    </source>
</evidence>
<dbReference type="Proteomes" id="UP001221366">
    <property type="component" value="Unassembled WGS sequence"/>
</dbReference>
<gene>
    <name evidence="1" type="ORF">PY092_06325</name>
</gene>
<protein>
    <submittedName>
        <fullName evidence="1">DUF3800 domain-containing protein</fullName>
    </submittedName>
</protein>
<dbReference type="RefSeq" id="WP_275615009.1">
    <property type="nucleotide sequence ID" value="NZ_JARFVB010000003.1"/>
</dbReference>
<evidence type="ECO:0000313" key="1">
    <source>
        <dbReference type="EMBL" id="MDF0715756.1"/>
    </source>
</evidence>
<accession>A0ABT5XX51</accession>
<dbReference type="EMBL" id="JARFVB010000003">
    <property type="protein sequence ID" value="MDF0715756.1"/>
    <property type="molecule type" value="Genomic_DNA"/>
</dbReference>
<comment type="caution">
    <text evidence="1">The sequence shown here is derived from an EMBL/GenBank/DDBJ whole genome shotgun (WGS) entry which is preliminary data.</text>
</comment>
<sequence>MNTTISFDESGNTGQDMLNEQQRAFVLASLNVKPGGIEKLNSIFDSNEEIHFVKLKNSDKGRKQIIKFINDDFINENNIIVSVCDKEYAVVGHIVDQLIETLFYNNQIDIYKYGKNIAFTNSIYMFGNFYWDKQLYKNMLVSFVSMIRIKDQRTINEFYKNAKKLLGSINDKSAELIQLVVDSEKYITEIIEGVTQYTLDVTLSSFLVLSNYWFQNLNQKLNILFDNSKQIEYYNDYIQFMRDLKIRTQEIGYGSRKMIFPTQIKDLKLVDSSKFKSIQYADLIASTIAFMYNNKNQKQEPFVKEIQNSKLLKLSNFHTIWPSSDLTPEELDMTDASGQNVLDFLATHQINKNNL</sequence>